<feature type="domain" description="BHLH" evidence="8">
    <location>
        <begin position="271"/>
        <end position="320"/>
    </location>
</feature>
<evidence type="ECO:0000256" key="1">
    <source>
        <dbReference type="ARBA" id="ARBA00004123"/>
    </source>
</evidence>
<dbReference type="GO" id="GO:0005634">
    <property type="term" value="C:nucleus"/>
    <property type="evidence" value="ECO:0007669"/>
    <property type="project" value="UniProtKB-SubCell"/>
</dbReference>
<evidence type="ECO:0000256" key="7">
    <source>
        <dbReference type="SAM" id="MobiDB-lite"/>
    </source>
</evidence>
<proteinExistence type="predicted"/>
<gene>
    <name evidence="9" type="ORF">SSX86_006901</name>
</gene>
<evidence type="ECO:0000313" key="9">
    <source>
        <dbReference type="EMBL" id="KAK9074304.1"/>
    </source>
</evidence>
<evidence type="ECO:0000256" key="6">
    <source>
        <dbReference type="SAM" id="Coils"/>
    </source>
</evidence>
<feature type="compositionally biased region" description="Basic residues" evidence="7">
    <location>
        <begin position="252"/>
        <end position="268"/>
    </location>
</feature>
<dbReference type="Pfam" id="PF14215">
    <property type="entry name" value="bHLH-MYC_N"/>
    <property type="match status" value="1"/>
</dbReference>
<dbReference type="GO" id="GO:0046983">
    <property type="term" value="F:protein dimerization activity"/>
    <property type="evidence" value="ECO:0007669"/>
    <property type="project" value="InterPro"/>
</dbReference>
<dbReference type="InterPro" id="IPR045084">
    <property type="entry name" value="AIB/MYC-like"/>
</dbReference>
<protein>
    <recommendedName>
        <fullName evidence="5">Transcription factor</fullName>
        <shortName evidence="5">bHLH transcription factor</shortName>
    </recommendedName>
    <alternativeName>
        <fullName evidence="5">Basic helix-loop-helix protein</fullName>
    </alternativeName>
</protein>
<keyword evidence="10" id="KW-1185">Reference proteome</keyword>
<dbReference type="Pfam" id="PF00010">
    <property type="entry name" value="HLH"/>
    <property type="match status" value="1"/>
</dbReference>
<dbReference type="Pfam" id="PF22754">
    <property type="entry name" value="bHLH-TF_ACT-like_plant"/>
    <property type="match status" value="1"/>
</dbReference>
<organism evidence="9 10">
    <name type="scientific">Deinandra increscens subsp. villosa</name>
    <dbReference type="NCBI Taxonomy" id="3103831"/>
    <lineage>
        <taxon>Eukaryota</taxon>
        <taxon>Viridiplantae</taxon>
        <taxon>Streptophyta</taxon>
        <taxon>Embryophyta</taxon>
        <taxon>Tracheophyta</taxon>
        <taxon>Spermatophyta</taxon>
        <taxon>Magnoliopsida</taxon>
        <taxon>eudicotyledons</taxon>
        <taxon>Gunneridae</taxon>
        <taxon>Pentapetalae</taxon>
        <taxon>asterids</taxon>
        <taxon>campanulids</taxon>
        <taxon>Asterales</taxon>
        <taxon>Asteraceae</taxon>
        <taxon>Asteroideae</taxon>
        <taxon>Heliantheae alliance</taxon>
        <taxon>Madieae</taxon>
        <taxon>Madiinae</taxon>
        <taxon>Deinandra</taxon>
    </lineage>
</organism>
<evidence type="ECO:0000256" key="5">
    <source>
        <dbReference type="RuleBase" id="RU369104"/>
    </source>
</evidence>
<dbReference type="GO" id="GO:0000976">
    <property type="term" value="F:transcription cis-regulatory region binding"/>
    <property type="evidence" value="ECO:0007669"/>
    <property type="project" value="TreeGrafter"/>
</dbReference>
<dbReference type="Proteomes" id="UP001408789">
    <property type="component" value="Unassembled WGS sequence"/>
</dbReference>
<dbReference type="CDD" id="cd11449">
    <property type="entry name" value="bHLH_AtAIB_like"/>
    <property type="match status" value="1"/>
</dbReference>
<dbReference type="InterPro" id="IPR036638">
    <property type="entry name" value="HLH_DNA-bd_sf"/>
</dbReference>
<keyword evidence="4 5" id="KW-0539">Nucleus</keyword>
<dbReference type="PANTHER" id="PTHR11514:SF40">
    <property type="entry name" value="TRANSCRIPTION FACTOR BHLH14"/>
    <property type="match status" value="1"/>
</dbReference>
<dbReference type="AlphaFoldDB" id="A0AAP0DNH1"/>
<dbReference type="GO" id="GO:0003700">
    <property type="term" value="F:DNA-binding transcription factor activity"/>
    <property type="evidence" value="ECO:0007669"/>
    <property type="project" value="InterPro"/>
</dbReference>
<name>A0AAP0DNH1_9ASTR</name>
<feature type="region of interest" description="Disordered" evidence="7">
    <location>
        <begin position="252"/>
        <end position="273"/>
    </location>
</feature>
<keyword evidence="6" id="KW-0175">Coiled coil</keyword>
<dbReference type="Gene3D" id="4.10.280.10">
    <property type="entry name" value="Helix-loop-helix DNA-binding domain"/>
    <property type="match status" value="1"/>
</dbReference>
<evidence type="ECO:0000256" key="2">
    <source>
        <dbReference type="ARBA" id="ARBA00023015"/>
    </source>
</evidence>
<sequence length="447" mass="50412">MDDLILSPSSSSSITPCNTLQQKLQTLVQTQPHQWAYAVFWQTFHHDSQTCVSLSWADGHFEKDHHPDPECGKFALKEIQCLFGTDNNDDAEWFYLISLTRSFTPGDGSVPGTAFASNTTIWLSGVDQLRSFKCERANEAQIHGLETLVCVPTSNGVVEMGSYFVIEESWSLVHQAQVLFGGGYEKANNGCYDVGSFGDMVVMEDGMNGVDFEQLEDVDHQMMSKNVGINPNASENSDSDCQLVLSTVTKQRKKQHNKLPNLKGKKPGCRFPPLNHVEAERQRREKLNQRFYALRSVVPNVSRMDKASLLADAVCYINKLKEKIKCLESQLHRRNNHQTKTKKVKIEPVDTTDNHPQINKMTRNNNGNLRELEVKIVGDDAMIRVQSRNGDLQAAKLMDALREMKAQIQHASMSCVNEMMLQDVVARIPGALDEDELKSVLIWKLDR</sequence>
<evidence type="ECO:0000256" key="4">
    <source>
        <dbReference type="ARBA" id="ARBA00023242"/>
    </source>
</evidence>
<dbReference type="SUPFAM" id="SSF47459">
    <property type="entry name" value="HLH, helix-loop-helix DNA-binding domain"/>
    <property type="match status" value="1"/>
</dbReference>
<dbReference type="EMBL" id="JBCNJP010000008">
    <property type="protein sequence ID" value="KAK9074304.1"/>
    <property type="molecule type" value="Genomic_DNA"/>
</dbReference>
<dbReference type="SMART" id="SM00353">
    <property type="entry name" value="HLH"/>
    <property type="match status" value="1"/>
</dbReference>
<dbReference type="PROSITE" id="PS50888">
    <property type="entry name" value="BHLH"/>
    <property type="match status" value="1"/>
</dbReference>
<accession>A0AAP0DNH1</accession>
<reference evidence="9 10" key="1">
    <citation type="submission" date="2024-04" db="EMBL/GenBank/DDBJ databases">
        <title>The reference genome of an endangered Asteraceae, Deinandra increscens subsp. villosa, native to the Central Coast of California.</title>
        <authorList>
            <person name="Guilliams M."/>
            <person name="Hasenstab-Lehman K."/>
            <person name="Meyer R."/>
            <person name="Mcevoy S."/>
        </authorList>
    </citation>
    <scope>NUCLEOTIDE SEQUENCE [LARGE SCALE GENOMIC DNA]</scope>
    <source>
        <tissue evidence="9">Leaf</tissue>
    </source>
</reference>
<comment type="caution">
    <text evidence="9">The sequence shown here is derived from an EMBL/GenBank/DDBJ whole genome shotgun (WGS) entry which is preliminary data.</text>
</comment>
<keyword evidence="3 5" id="KW-0804">Transcription</keyword>
<dbReference type="InterPro" id="IPR054502">
    <property type="entry name" value="bHLH-TF_ACT-like_plant"/>
</dbReference>
<keyword evidence="2 5" id="KW-0805">Transcription regulation</keyword>
<evidence type="ECO:0000259" key="8">
    <source>
        <dbReference type="PROSITE" id="PS50888"/>
    </source>
</evidence>
<feature type="coiled-coil region" evidence="6">
    <location>
        <begin position="310"/>
        <end position="337"/>
    </location>
</feature>
<comment type="subcellular location">
    <subcellularLocation>
        <location evidence="1 5">Nucleus</location>
    </subcellularLocation>
</comment>
<evidence type="ECO:0000256" key="3">
    <source>
        <dbReference type="ARBA" id="ARBA00023163"/>
    </source>
</evidence>
<dbReference type="InterPro" id="IPR011598">
    <property type="entry name" value="bHLH_dom"/>
</dbReference>
<evidence type="ECO:0000313" key="10">
    <source>
        <dbReference type="Proteomes" id="UP001408789"/>
    </source>
</evidence>
<dbReference type="InterPro" id="IPR025610">
    <property type="entry name" value="MYC/MYB_N"/>
</dbReference>
<dbReference type="PANTHER" id="PTHR11514">
    <property type="entry name" value="MYC"/>
    <property type="match status" value="1"/>
</dbReference>